<dbReference type="InterPro" id="IPR001451">
    <property type="entry name" value="Hexapep"/>
</dbReference>
<dbReference type="Pfam" id="PF00132">
    <property type="entry name" value="Hexapep"/>
    <property type="match status" value="1"/>
</dbReference>
<dbReference type="InterPro" id="IPR018357">
    <property type="entry name" value="Hexapep_transf_CS"/>
</dbReference>
<evidence type="ECO:0008006" key="5">
    <source>
        <dbReference type="Google" id="ProtNLM"/>
    </source>
</evidence>
<evidence type="ECO:0000313" key="3">
    <source>
        <dbReference type="EMBL" id="BCX30457.1"/>
    </source>
</evidence>
<sequence>MHIKQNAWIGAGATILPGVTVGENAIVAANATVTKYVPDNMIVAGTPAKVMRQIKLEKEF</sequence>
<organism evidence="3 4">
    <name type="scientific">Latilactobacillus curvatus</name>
    <name type="common">Lactobacillus curvatus</name>
    <dbReference type="NCBI Taxonomy" id="28038"/>
    <lineage>
        <taxon>Bacteria</taxon>
        <taxon>Bacillati</taxon>
        <taxon>Bacillota</taxon>
        <taxon>Bacilli</taxon>
        <taxon>Lactobacillales</taxon>
        <taxon>Lactobacillaceae</taxon>
        <taxon>Latilactobacillus</taxon>
    </lineage>
</organism>
<dbReference type="InterPro" id="IPR011004">
    <property type="entry name" value="Trimer_LpxA-like_sf"/>
</dbReference>
<keyword evidence="2" id="KW-0677">Repeat</keyword>
<dbReference type="SUPFAM" id="SSF51161">
    <property type="entry name" value="Trimeric LpxA-like enzymes"/>
    <property type="match status" value="1"/>
</dbReference>
<dbReference type="PROSITE" id="PS00101">
    <property type="entry name" value="HEXAPEP_TRANSFERASES"/>
    <property type="match status" value="1"/>
</dbReference>
<protein>
    <recommendedName>
        <fullName evidence="5">Bacterial transferase hexapeptide family protein</fullName>
    </recommendedName>
</protein>
<dbReference type="Gene3D" id="2.160.10.10">
    <property type="entry name" value="Hexapeptide repeat proteins"/>
    <property type="match status" value="1"/>
</dbReference>
<keyword evidence="1" id="KW-0808">Transferase</keyword>
<accession>A0ABM7QU56</accession>
<dbReference type="EMBL" id="AP024685">
    <property type="protein sequence ID" value="BCX30457.1"/>
    <property type="molecule type" value="Genomic_DNA"/>
</dbReference>
<dbReference type="Proteomes" id="UP000825100">
    <property type="component" value="Chromosome"/>
</dbReference>
<dbReference type="PANTHER" id="PTHR43300">
    <property type="entry name" value="ACETYLTRANSFERASE"/>
    <property type="match status" value="1"/>
</dbReference>
<reference evidence="3 4" key="1">
    <citation type="submission" date="2021-05" db="EMBL/GenBank/DDBJ databases">
        <title>Complete Genome Sequence of Latilactobacillus sp. Strain WDN19, a High D-Aspartate-producing Lactic Acid Bacterium Isolated from a Japanese Pickle.</title>
        <authorList>
            <person name="Kajitani K."/>
            <person name="Takahashi S."/>
        </authorList>
    </citation>
    <scope>NUCLEOTIDE SEQUENCE [LARGE SCALE GENOMIC DNA]</scope>
    <source>
        <strain evidence="3 4">WDN19</strain>
    </source>
</reference>
<keyword evidence="4" id="KW-1185">Reference proteome</keyword>
<evidence type="ECO:0000256" key="2">
    <source>
        <dbReference type="ARBA" id="ARBA00022737"/>
    </source>
</evidence>
<gene>
    <name evidence="3" type="ORF">LTWDN19_10240</name>
</gene>
<name>A0ABM7QU56_LATCU</name>
<proteinExistence type="predicted"/>
<dbReference type="InterPro" id="IPR050179">
    <property type="entry name" value="Trans_hexapeptide_repeat"/>
</dbReference>
<evidence type="ECO:0000256" key="1">
    <source>
        <dbReference type="ARBA" id="ARBA00022679"/>
    </source>
</evidence>
<evidence type="ECO:0000313" key="4">
    <source>
        <dbReference type="Proteomes" id="UP000825100"/>
    </source>
</evidence>